<evidence type="ECO:0000256" key="1">
    <source>
        <dbReference type="SAM" id="Coils"/>
    </source>
</evidence>
<keyword evidence="3" id="KW-1185">Reference proteome</keyword>
<dbReference type="EMBL" id="JBAWTH010000110">
    <property type="protein sequence ID" value="KAL2276575.1"/>
    <property type="molecule type" value="Genomic_DNA"/>
</dbReference>
<comment type="caution">
    <text evidence="2">The sequence shown here is derived from an EMBL/GenBank/DDBJ whole genome shotgun (WGS) entry which is preliminary data.</text>
</comment>
<evidence type="ECO:0000313" key="3">
    <source>
        <dbReference type="Proteomes" id="UP001600888"/>
    </source>
</evidence>
<sequence length="310" mass="35133">MCSLLVTRLYVCRTGIPSTRVTRQWRRASIHFWNSIRQEQPVGLASFLNYEDLAVSDIESQQISLWSGKKHLGLIPVKEVIDEYLSPGTMLSLKGDPPPKTSRAAPESYDYEVRRLKPSTTSPRAPKRKAYELFLNAHDTPGRLKNQLEKAYRFLDHGSEAAVPVEFHIKARPLPGLTGLSLFTWGRADLHPAVILRALPEGAFHVVKPKVELQGDQALWVVAPKDLQIGSVKLPDDPHEAASVIEKVAIEKREWLKELIDAQYLTPKGEMTREGQFKPRQKFGLKRQIRNAQRIAQESEEEAKEFDDGQ</sequence>
<gene>
    <name evidence="2" type="ORF">FJTKL_00750</name>
</gene>
<organism evidence="2 3">
    <name type="scientific">Diaporthe vaccinii</name>
    <dbReference type="NCBI Taxonomy" id="105482"/>
    <lineage>
        <taxon>Eukaryota</taxon>
        <taxon>Fungi</taxon>
        <taxon>Dikarya</taxon>
        <taxon>Ascomycota</taxon>
        <taxon>Pezizomycotina</taxon>
        <taxon>Sordariomycetes</taxon>
        <taxon>Sordariomycetidae</taxon>
        <taxon>Diaporthales</taxon>
        <taxon>Diaporthaceae</taxon>
        <taxon>Diaporthe</taxon>
        <taxon>Diaporthe eres species complex</taxon>
    </lineage>
</organism>
<proteinExistence type="predicted"/>
<reference evidence="2 3" key="1">
    <citation type="submission" date="2024-03" db="EMBL/GenBank/DDBJ databases">
        <title>A high-quality draft genome sequence of Diaporthe vaccinii, a causative agent of upright dieback and viscid rot disease in cranberry plants.</title>
        <authorList>
            <person name="Sarrasin M."/>
            <person name="Lang B.F."/>
            <person name="Burger G."/>
        </authorList>
    </citation>
    <scope>NUCLEOTIDE SEQUENCE [LARGE SCALE GENOMIC DNA]</scope>
    <source>
        <strain evidence="2 3">IS7</strain>
    </source>
</reference>
<keyword evidence="1" id="KW-0175">Coiled coil</keyword>
<evidence type="ECO:0000313" key="2">
    <source>
        <dbReference type="EMBL" id="KAL2276575.1"/>
    </source>
</evidence>
<name>A0ABR4E2C5_9PEZI</name>
<dbReference type="Proteomes" id="UP001600888">
    <property type="component" value="Unassembled WGS sequence"/>
</dbReference>
<protein>
    <submittedName>
        <fullName evidence="2">Uncharacterized protein</fullName>
    </submittedName>
</protein>
<accession>A0ABR4E2C5</accession>
<feature type="coiled-coil region" evidence="1">
    <location>
        <begin position="282"/>
        <end position="309"/>
    </location>
</feature>